<sequence>MMHMTFYWGKRVTILFDFWRTDSWPSYFLSLLACFLISAFYQYLEDRRLRLKASSASNYSAPPPAAAPLLGSRKAGGGRGWSPRRFAVAIWFGVNSAIGYMLMLAVMSFNGGVLIAVAAGLAAGYLIFRGGEEDLMAVENPCACA</sequence>
<evidence type="ECO:0000256" key="6">
    <source>
        <dbReference type="ARBA" id="ARBA00023136"/>
    </source>
</evidence>
<dbReference type="OrthoDB" id="73901at2759"/>
<keyword evidence="7" id="KW-0186">Copper</keyword>
<dbReference type="GO" id="GO:0005375">
    <property type="term" value="F:copper ion transmembrane transporter activity"/>
    <property type="evidence" value="ECO:0007669"/>
    <property type="project" value="UniProtKB-UniRule"/>
</dbReference>
<feature type="transmembrane region" description="Helical" evidence="7">
    <location>
        <begin position="109"/>
        <end position="128"/>
    </location>
</feature>
<keyword evidence="4 7" id="KW-0187">Copper transport</keyword>
<organism evidence="8 9">
    <name type="scientific">Striga asiatica</name>
    <name type="common">Asiatic witchweed</name>
    <name type="synonym">Buchnera asiatica</name>
    <dbReference type="NCBI Taxonomy" id="4170"/>
    <lineage>
        <taxon>Eukaryota</taxon>
        <taxon>Viridiplantae</taxon>
        <taxon>Streptophyta</taxon>
        <taxon>Embryophyta</taxon>
        <taxon>Tracheophyta</taxon>
        <taxon>Spermatophyta</taxon>
        <taxon>Magnoliopsida</taxon>
        <taxon>eudicotyledons</taxon>
        <taxon>Gunneridae</taxon>
        <taxon>Pentapetalae</taxon>
        <taxon>asterids</taxon>
        <taxon>lamiids</taxon>
        <taxon>Lamiales</taxon>
        <taxon>Orobanchaceae</taxon>
        <taxon>Buchnereae</taxon>
        <taxon>Striga</taxon>
    </lineage>
</organism>
<protein>
    <recommendedName>
        <fullName evidence="7">Copper transport protein</fullName>
    </recommendedName>
</protein>
<gene>
    <name evidence="8" type="ORF">STAS_29064</name>
</gene>
<dbReference type="Pfam" id="PF04145">
    <property type="entry name" value="Ctr"/>
    <property type="match status" value="1"/>
</dbReference>
<keyword evidence="3 7" id="KW-0812">Transmembrane</keyword>
<keyword evidence="7" id="KW-0406">Ion transport</keyword>
<dbReference type="Proteomes" id="UP000325081">
    <property type="component" value="Unassembled WGS sequence"/>
</dbReference>
<dbReference type="PANTHER" id="PTHR12483:SF27">
    <property type="entry name" value="COPPER TRANSPORT PROTEIN CTR1"/>
    <property type="match status" value="1"/>
</dbReference>
<dbReference type="GO" id="GO:0005886">
    <property type="term" value="C:plasma membrane"/>
    <property type="evidence" value="ECO:0007669"/>
    <property type="project" value="TreeGrafter"/>
</dbReference>
<feature type="transmembrane region" description="Helical" evidence="7">
    <location>
        <begin position="86"/>
        <end position="103"/>
    </location>
</feature>
<evidence type="ECO:0000256" key="3">
    <source>
        <dbReference type="ARBA" id="ARBA00022692"/>
    </source>
</evidence>
<keyword evidence="6 7" id="KW-0472">Membrane</keyword>
<evidence type="ECO:0000256" key="1">
    <source>
        <dbReference type="ARBA" id="ARBA00004141"/>
    </source>
</evidence>
<comment type="subcellular location">
    <subcellularLocation>
        <location evidence="1 7">Membrane</location>
        <topology evidence="1 7">Multi-pass membrane protein</topology>
    </subcellularLocation>
</comment>
<accession>A0A5A7R2M4</accession>
<keyword evidence="9" id="KW-1185">Reference proteome</keyword>
<evidence type="ECO:0000256" key="7">
    <source>
        <dbReference type="RuleBase" id="RU367022"/>
    </source>
</evidence>
<reference evidence="9" key="1">
    <citation type="journal article" date="2019" name="Curr. Biol.">
        <title>Genome Sequence of Striga asiatica Provides Insight into the Evolution of Plant Parasitism.</title>
        <authorList>
            <person name="Yoshida S."/>
            <person name="Kim S."/>
            <person name="Wafula E.K."/>
            <person name="Tanskanen J."/>
            <person name="Kim Y.M."/>
            <person name="Honaas L."/>
            <person name="Yang Z."/>
            <person name="Spallek T."/>
            <person name="Conn C.E."/>
            <person name="Ichihashi Y."/>
            <person name="Cheong K."/>
            <person name="Cui S."/>
            <person name="Der J.P."/>
            <person name="Gundlach H."/>
            <person name="Jiao Y."/>
            <person name="Hori C."/>
            <person name="Ishida J.K."/>
            <person name="Kasahara H."/>
            <person name="Kiba T."/>
            <person name="Kim M.S."/>
            <person name="Koo N."/>
            <person name="Laohavisit A."/>
            <person name="Lee Y.H."/>
            <person name="Lumba S."/>
            <person name="McCourt P."/>
            <person name="Mortimer J.C."/>
            <person name="Mutuku J.M."/>
            <person name="Nomura T."/>
            <person name="Sasaki-Sekimoto Y."/>
            <person name="Seto Y."/>
            <person name="Wang Y."/>
            <person name="Wakatake T."/>
            <person name="Sakakibara H."/>
            <person name="Demura T."/>
            <person name="Yamaguchi S."/>
            <person name="Yoneyama K."/>
            <person name="Manabe R.I."/>
            <person name="Nelson D.C."/>
            <person name="Schulman A.H."/>
            <person name="Timko M.P."/>
            <person name="dePamphilis C.W."/>
            <person name="Choi D."/>
            <person name="Shirasu K."/>
        </authorList>
    </citation>
    <scope>NUCLEOTIDE SEQUENCE [LARGE SCALE GENOMIC DNA]</scope>
    <source>
        <strain evidence="9">cv. UVA1</strain>
    </source>
</reference>
<evidence type="ECO:0000256" key="2">
    <source>
        <dbReference type="ARBA" id="ARBA00006921"/>
    </source>
</evidence>
<dbReference type="PANTHER" id="PTHR12483">
    <property type="entry name" value="SOLUTE CARRIER FAMILY 31 COPPER TRANSPORTERS"/>
    <property type="match status" value="1"/>
</dbReference>
<dbReference type="InterPro" id="IPR007274">
    <property type="entry name" value="Cop_transporter"/>
</dbReference>
<dbReference type="AlphaFoldDB" id="A0A5A7R2M4"/>
<comment type="similarity">
    <text evidence="2 7">Belongs to the copper transporter (Ctr) (TC 1.A.56) family. SLC31A subfamily.</text>
</comment>
<evidence type="ECO:0000313" key="9">
    <source>
        <dbReference type="Proteomes" id="UP000325081"/>
    </source>
</evidence>
<evidence type="ECO:0000313" key="8">
    <source>
        <dbReference type="EMBL" id="GER51668.1"/>
    </source>
</evidence>
<keyword evidence="5 7" id="KW-1133">Transmembrane helix</keyword>
<feature type="transmembrane region" description="Helical" evidence="7">
    <location>
        <begin position="24"/>
        <end position="44"/>
    </location>
</feature>
<name>A0A5A7R2M4_STRAF</name>
<proteinExistence type="inferred from homology"/>
<evidence type="ECO:0000256" key="5">
    <source>
        <dbReference type="ARBA" id="ARBA00022989"/>
    </source>
</evidence>
<keyword evidence="7" id="KW-0813">Transport</keyword>
<dbReference type="EMBL" id="BKCP01009848">
    <property type="protein sequence ID" value="GER51668.1"/>
    <property type="molecule type" value="Genomic_DNA"/>
</dbReference>
<evidence type="ECO:0000256" key="4">
    <source>
        <dbReference type="ARBA" id="ARBA00022796"/>
    </source>
</evidence>
<comment type="caution">
    <text evidence="8">The sequence shown here is derived from an EMBL/GenBank/DDBJ whole genome shotgun (WGS) entry which is preliminary data.</text>
</comment>